<feature type="domain" description="DD-reactivating factor swiveling" evidence="2">
    <location>
        <begin position="98"/>
        <end position="226"/>
    </location>
</feature>
<proteinExistence type="predicted"/>
<dbReference type="InterPro" id="IPR028975">
    <property type="entry name" value="DDRA_swiveling_dom_sf"/>
</dbReference>
<dbReference type="EMBL" id="BOMY01000038">
    <property type="protein sequence ID" value="GIF23056.1"/>
    <property type="molecule type" value="Genomic_DNA"/>
</dbReference>
<protein>
    <submittedName>
        <fullName evidence="3">Diol dehydratase reactivation protein</fullName>
    </submittedName>
</protein>
<evidence type="ECO:0000313" key="4">
    <source>
        <dbReference type="Proteomes" id="UP000623608"/>
    </source>
</evidence>
<dbReference type="Gene3D" id="3.50.30.70">
    <property type="entry name" value="Swiveling domain of dehydratase reactivase alpha subunit"/>
    <property type="match status" value="1"/>
</dbReference>
<dbReference type="InterPro" id="IPR043129">
    <property type="entry name" value="ATPase_NBD"/>
</dbReference>
<dbReference type="SUPFAM" id="SSF82317">
    <property type="entry name" value="Swiveling domain of dehydratase reactivase alpha subunit"/>
    <property type="match status" value="1"/>
</dbReference>
<dbReference type="AlphaFoldDB" id="A0A919NQ64"/>
<evidence type="ECO:0000259" key="1">
    <source>
        <dbReference type="Pfam" id="PF08841"/>
    </source>
</evidence>
<name>A0A919NQ64_9ACTN</name>
<dbReference type="Gene3D" id="3.30.420.40">
    <property type="match status" value="1"/>
</dbReference>
<dbReference type="SUPFAM" id="SSF53067">
    <property type="entry name" value="Actin-like ATPase domain"/>
    <property type="match status" value="1"/>
</dbReference>
<accession>A0A919NQ64</accession>
<dbReference type="InterPro" id="IPR030994">
    <property type="entry name" value="DDR_dom"/>
</dbReference>
<dbReference type="Proteomes" id="UP000623608">
    <property type="component" value="Unassembled WGS sequence"/>
</dbReference>
<dbReference type="Pfam" id="PF08841">
    <property type="entry name" value="DDR"/>
    <property type="match status" value="1"/>
</dbReference>
<dbReference type="Pfam" id="PF18427">
    <property type="entry name" value="DDR_swiveling"/>
    <property type="match status" value="1"/>
</dbReference>
<sequence length="542" mass="54002">MTRVAGIDIGNSTTEVVLVDVPSLTIVAADRLPTRGPKGGPASLDAAARLVRRLVTSHGGGLDAAVVAPLRPVTTTTATLPEPTVDTGRLRIAAAGAATTGGGGVGIGTPFRVGSALPDGPVVALVPADRGYRSVVGELRDLATRGVLAAVVTERDEAVLLANRLPPGIPVVDEVPVAGLADAVLVAVEVRAPLRSVVDPLWMTARLGLSPAEQADAAVLADRLYDRANAVIALSASATPAPAGPAASMTLADGSSQALSPAYLAAYPPGRVTSYRLPDGPPQPVDDLFAVDLAALAAGQLTRGDAVASRSVALAAMHADAPYTDPGPALAARLDVPVHTCASEAAAARLGALSTPGAPPGAVVVDLGGGTIDVVSAAGATVLAGAGDLLTAAAAAVLGVASTPAEWAKRGPAARVEAPQLLLAEDGTRTFLDVPIRPDAIGALVAPGPTGWLPFGRALAPSEWRALRLRLKTEILGANLARALPEAPGAVLVVGGPAGDDEILGCVARTMPPGTAVGRADTAGVLGHRHAVAYGLVLGFRS</sequence>
<evidence type="ECO:0000259" key="2">
    <source>
        <dbReference type="Pfam" id="PF18427"/>
    </source>
</evidence>
<dbReference type="InterPro" id="IPR040916">
    <property type="entry name" value="DDR_swiveling"/>
</dbReference>
<keyword evidence="4" id="KW-1185">Reference proteome</keyword>
<organism evidence="3 4">
    <name type="scientific">Paractinoplanes tereljensis</name>
    <dbReference type="NCBI Taxonomy" id="571912"/>
    <lineage>
        <taxon>Bacteria</taxon>
        <taxon>Bacillati</taxon>
        <taxon>Actinomycetota</taxon>
        <taxon>Actinomycetes</taxon>
        <taxon>Micromonosporales</taxon>
        <taxon>Micromonosporaceae</taxon>
        <taxon>Paractinoplanes</taxon>
    </lineage>
</organism>
<comment type="caution">
    <text evidence="3">The sequence shown here is derived from an EMBL/GenBank/DDBJ whole genome shotgun (WGS) entry which is preliminary data.</text>
</comment>
<dbReference type="RefSeq" id="WP_203810970.1">
    <property type="nucleotide sequence ID" value="NZ_BOMY01000038.1"/>
</dbReference>
<gene>
    <name evidence="3" type="ORF">Ate02nite_57860</name>
</gene>
<feature type="domain" description="Diol dehydratase reactivase ATPase-like" evidence="1">
    <location>
        <begin position="285"/>
        <end position="538"/>
    </location>
</feature>
<evidence type="ECO:0000313" key="3">
    <source>
        <dbReference type="EMBL" id="GIF23056.1"/>
    </source>
</evidence>
<reference evidence="3" key="1">
    <citation type="submission" date="2021-01" db="EMBL/GenBank/DDBJ databases">
        <title>Whole genome shotgun sequence of Actinoplanes tereljensis NBRC 105297.</title>
        <authorList>
            <person name="Komaki H."/>
            <person name="Tamura T."/>
        </authorList>
    </citation>
    <scope>NUCLEOTIDE SEQUENCE</scope>
    <source>
        <strain evidence="3">NBRC 105297</strain>
    </source>
</reference>